<feature type="domain" description="Glycosyltransferase 2-like" evidence="1">
    <location>
        <begin position="7"/>
        <end position="118"/>
    </location>
</feature>
<dbReference type="CDD" id="cd00761">
    <property type="entry name" value="Glyco_tranf_GTA_type"/>
    <property type="match status" value="1"/>
</dbReference>
<name>A0A0G0NMJ3_9BACT</name>
<dbReference type="Proteomes" id="UP000034324">
    <property type="component" value="Unassembled WGS sequence"/>
</dbReference>
<dbReference type="Pfam" id="PF00535">
    <property type="entry name" value="Glycos_transf_2"/>
    <property type="match status" value="1"/>
</dbReference>
<dbReference type="AlphaFoldDB" id="A0A0G0NMJ3"/>
<dbReference type="InterPro" id="IPR050834">
    <property type="entry name" value="Glycosyltransf_2"/>
</dbReference>
<dbReference type="InterPro" id="IPR001173">
    <property type="entry name" value="Glyco_trans_2-like"/>
</dbReference>
<dbReference type="PANTHER" id="PTHR43685">
    <property type="entry name" value="GLYCOSYLTRANSFERASE"/>
    <property type="match status" value="1"/>
</dbReference>
<dbReference type="Gene3D" id="3.90.550.10">
    <property type="entry name" value="Spore Coat Polysaccharide Biosynthesis Protein SpsA, Chain A"/>
    <property type="match status" value="1"/>
</dbReference>
<comment type="caution">
    <text evidence="2">The sequence shown here is derived from an EMBL/GenBank/DDBJ whole genome shotgun (WGS) entry which is preliminary data.</text>
</comment>
<dbReference type="GO" id="GO:0016740">
    <property type="term" value="F:transferase activity"/>
    <property type="evidence" value="ECO:0007669"/>
    <property type="project" value="UniProtKB-KW"/>
</dbReference>
<keyword evidence="2" id="KW-0808">Transferase</keyword>
<gene>
    <name evidence="2" type="ORF">US99_C0025G0005</name>
</gene>
<organism evidence="2 3">
    <name type="scientific">Candidatus Daviesbacteria bacterium GW2011_GWF2_38_6</name>
    <dbReference type="NCBI Taxonomy" id="1618432"/>
    <lineage>
        <taxon>Bacteria</taxon>
        <taxon>Candidatus Daviesiibacteriota</taxon>
    </lineage>
</organism>
<dbReference type="InterPro" id="IPR029044">
    <property type="entry name" value="Nucleotide-diphossugar_trans"/>
</dbReference>
<protein>
    <submittedName>
        <fullName evidence="2">Glycosyltransferase</fullName>
    </submittedName>
</protein>
<evidence type="ECO:0000313" key="3">
    <source>
        <dbReference type="Proteomes" id="UP000034324"/>
    </source>
</evidence>
<sequence>MKDIEVSIVIPAYNEEKYLSLALQSLTRLQTKKNFEVIVVDNNSSDNTAKLAKSFQDKLCLRVILEQKKGRGAARKRGFDESLGEVVISLDADTVTYPDWLDTLTDPLQQDVVATTTSCKIVDCSSLTNAVFNFIQPKAMVLYRLLSGHYWLSGFSFGILKSVYEKSGGFDPALQAQEDLDLSFKVAKLGKIKFINKPVTFSGRRFKDGLLMGTYDYIRSFTEAFILKKKSVYLDNPR</sequence>
<accession>A0A0G0NMJ3</accession>
<proteinExistence type="predicted"/>
<evidence type="ECO:0000313" key="2">
    <source>
        <dbReference type="EMBL" id="KKQ78316.1"/>
    </source>
</evidence>
<dbReference type="EMBL" id="LBVC01000025">
    <property type="protein sequence ID" value="KKQ78316.1"/>
    <property type="molecule type" value="Genomic_DNA"/>
</dbReference>
<dbReference type="SUPFAM" id="SSF53448">
    <property type="entry name" value="Nucleotide-diphospho-sugar transferases"/>
    <property type="match status" value="1"/>
</dbReference>
<dbReference type="PANTHER" id="PTHR43685:SF2">
    <property type="entry name" value="GLYCOSYLTRANSFERASE 2-LIKE DOMAIN-CONTAINING PROTEIN"/>
    <property type="match status" value="1"/>
</dbReference>
<reference evidence="2 3" key="1">
    <citation type="journal article" date="2015" name="Nature">
        <title>rRNA introns, odd ribosomes, and small enigmatic genomes across a large radiation of phyla.</title>
        <authorList>
            <person name="Brown C.T."/>
            <person name="Hug L.A."/>
            <person name="Thomas B.C."/>
            <person name="Sharon I."/>
            <person name="Castelle C.J."/>
            <person name="Singh A."/>
            <person name="Wilkins M.J."/>
            <person name="Williams K.H."/>
            <person name="Banfield J.F."/>
        </authorList>
    </citation>
    <scope>NUCLEOTIDE SEQUENCE [LARGE SCALE GENOMIC DNA]</scope>
</reference>
<evidence type="ECO:0000259" key="1">
    <source>
        <dbReference type="Pfam" id="PF00535"/>
    </source>
</evidence>